<gene>
    <name evidence="2" type="ORF">NDU88_001999</name>
</gene>
<comment type="caution">
    <text evidence="2">The sequence shown here is derived from an EMBL/GenBank/DDBJ whole genome shotgun (WGS) entry which is preliminary data.</text>
</comment>
<protein>
    <submittedName>
        <fullName evidence="2">Uncharacterized protein</fullName>
    </submittedName>
</protein>
<dbReference type="Proteomes" id="UP001066276">
    <property type="component" value="Chromosome 8"/>
</dbReference>
<accession>A0AAV7NCD8</accession>
<organism evidence="2 3">
    <name type="scientific">Pleurodeles waltl</name>
    <name type="common">Iberian ribbed newt</name>
    <dbReference type="NCBI Taxonomy" id="8319"/>
    <lineage>
        <taxon>Eukaryota</taxon>
        <taxon>Metazoa</taxon>
        <taxon>Chordata</taxon>
        <taxon>Craniata</taxon>
        <taxon>Vertebrata</taxon>
        <taxon>Euteleostomi</taxon>
        <taxon>Amphibia</taxon>
        <taxon>Batrachia</taxon>
        <taxon>Caudata</taxon>
        <taxon>Salamandroidea</taxon>
        <taxon>Salamandridae</taxon>
        <taxon>Pleurodelinae</taxon>
        <taxon>Pleurodeles</taxon>
    </lineage>
</organism>
<dbReference type="EMBL" id="JANPWB010000012">
    <property type="protein sequence ID" value="KAJ1113757.1"/>
    <property type="molecule type" value="Genomic_DNA"/>
</dbReference>
<proteinExistence type="predicted"/>
<dbReference type="AlphaFoldDB" id="A0AAV7NCD8"/>
<name>A0AAV7NCD8_PLEWA</name>
<evidence type="ECO:0000313" key="3">
    <source>
        <dbReference type="Proteomes" id="UP001066276"/>
    </source>
</evidence>
<evidence type="ECO:0000256" key="1">
    <source>
        <dbReference type="SAM" id="MobiDB-lite"/>
    </source>
</evidence>
<feature type="compositionally biased region" description="Basic and acidic residues" evidence="1">
    <location>
        <begin position="15"/>
        <end position="31"/>
    </location>
</feature>
<feature type="region of interest" description="Disordered" evidence="1">
    <location>
        <begin position="1"/>
        <end position="102"/>
    </location>
</feature>
<feature type="compositionally biased region" description="Basic and acidic residues" evidence="1">
    <location>
        <begin position="47"/>
        <end position="76"/>
    </location>
</feature>
<evidence type="ECO:0000313" key="2">
    <source>
        <dbReference type="EMBL" id="KAJ1113757.1"/>
    </source>
</evidence>
<sequence length="148" mass="16467">MAVRERCAGRSHVQTRKEQSRRRGSEEKDVHPGGTRQDTAWYSQAGEEGRRAEGGSDAAQIKERSSRERVTDEEASHVPGGAWLIQDSLQERPPPTPSQPLLLPFSYVESRAGIPERMEDSHGGLDLRTQQEARGLMPLDNPMVQGHS</sequence>
<reference evidence="2" key="1">
    <citation type="journal article" date="2022" name="bioRxiv">
        <title>Sequencing and chromosome-scale assembly of the giantPleurodeles waltlgenome.</title>
        <authorList>
            <person name="Brown T."/>
            <person name="Elewa A."/>
            <person name="Iarovenko S."/>
            <person name="Subramanian E."/>
            <person name="Araus A.J."/>
            <person name="Petzold A."/>
            <person name="Susuki M."/>
            <person name="Suzuki K.-i.T."/>
            <person name="Hayashi T."/>
            <person name="Toyoda A."/>
            <person name="Oliveira C."/>
            <person name="Osipova E."/>
            <person name="Leigh N.D."/>
            <person name="Simon A."/>
            <person name="Yun M.H."/>
        </authorList>
    </citation>
    <scope>NUCLEOTIDE SEQUENCE</scope>
    <source>
        <strain evidence="2">20211129_DDA</strain>
        <tissue evidence="2">Liver</tissue>
    </source>
</reference>
<keyword evidence="3" id="KW-1185">Reference proteome</keyword>